<proteinExistence type="predicted"/>
<dbReference type="Proteomes" id="UP000095280">
    <property type="component" value="Unplaced"/>
</dbReference>
<reference evidence="2 3" key="1">
    <citation type="submission" date="2016-11" db="UniProtKB">
        <authorList>
            <consortium name="WormBaseParasite"/>
        </authorList>
    </citation>
    <scope>IDENTIFICATION</scope>
</reference>
<evidence type="ECO:0000313" key="1">
    <source>
        <dbReference type="Proteomes" id="UP000095280"/>
    </source>
</evidence>
<evidence type="ECO:0000313" key="2">
    <source>
        <dbReference type="WBParaSite" id="maker-uti_cns_0005656-snap-gene-0.3-mRNA-1"/>
    </source>
</evidence>
<keyword evidence="1" id="KW-1185">Reference proteome</keyword>
<dbReference type="WBParaSite" id="maker-uti_cns_0005656-snap-gene-0.3-mRNA-1">
    <property type="protein sequence ID" value="maker-uti_cns_0005656-snap-gene-0.3-mRNA-1"/>
    <property type="gene ID" value="maker-uti_cns_0005656-snap-gene-0.3"/>
</dbReference>
<organism evidence="1 3">
    <name type="scientific">Macrostomum lignano</name>
    <dbReference type="NCBI Taxonomy" id="282301"/>
    <lineage>
        <taxon>Eukaryota</taxon>
        <taxon>Metazoa</taxon>
        <taxon>Spiralia</taxon>
        <taxon>Lophotrochozoa</taxon>
        <taxon>Platyhelminthes</taxon>
        <taxon>Rhabditophora</taxon>
        <taxon>Macrostomorpha</taxon>
        <taxon>Macrostomida</taxon>
        <taxon>Macrostomidae</taxon>
        <taxon>Macrostomum</taxon>
    </lineage>
</organism>
<name>A0A1I8HSB4_9PLAT</name>
<dbReference type="AlphaFoldDB" id="A0A1I8HSB4"/>
<accession>A0A1I8HSB4</accession>
<protein>
    <submittedName>
        <fullName evidence="2 3">NADH-plastoquinone oxidoreductase subunit 5</fullName>
    </submittedName>
</protein>
<evidence type="ECO:0000313" key="3">
    <source>
        <dbReference type="WBParaSite" id="maker-uti_cns_0007710-snap-gene-0.11-mRNA-1"/>
    </source>
</evidence>
<sequence length="23" mass="2627">MIYTMSLLFNFVGSTSIGKYLKI</sequence>
<dbReference type="WBParaSite" id="maker-uti_cns_0007710-snap-gene-0.11-mRNA-1">
    <property type="protein sequence ID" value="maker-uti_cns_0007710-snap-gene-0.11-mRNA-1"/>
    <property type="gene ID" value="maker-uti_cns_0007710-snap-gene-0.11"/>
</dbReference>